<gene>
    <name evidence="2" type="ORF">HUO12_13800</name>
</gene>
<protein>
    <submittedName>
        <fullName evidence="2">Uncharacterized protein</fullName>
    </submittedName>
</protein>
<keyword evidence="1" id="KW-0732">Signal</keyword>
<accession>A0A850H9H5</accession>
<feature type="signal peptide" evidence="1">
    <location>
        <begin position="1"/>
        <end position="17"/>
    </location>
</feature>
<dbReference type="EMBL" id="JABWTA010000001">
    <property type="protein sequence ID" value="NVE95974.1"/>
    <property type="molecule type" value="Genomic_DNA"/>
</dbReference>
<feature type="chain" id="PRO_5032609713" evidence="1">
    <location>
        <begin position="18"/>
        <end position="54"/>
    </location>
</feature>
<dbReference type="RefSeq" id="WP_176274143.1">
    <property type="nucleotide sequence ID" value="NZ_JABWTA010000001.1"/>
</dbReference>
<name>A0A850H9H5_9SPHN</name>
<evidence type="ECO:0000256" key="1">
    <source>
        <dbReference type="SAM" id="SignalP"/>
    </source>
</evidence>
<evidence type="ECO:0000313" key="3">
    <source>
        <dbReference type="Proteomes" id="UP000546031"/>
    </source>
</evidence>
<sequence>MSKQLAISSAFAVFAMAAMTLTMTAENASHGSSKPVVQFVADLPDFDLPTLFSF</sequence>
<keyword evidence="3" id="KW-1185">Reference proteome</keyword>
<reference evidence="2 3" key="1">
    <citation type="submission" date="2020-06" db="EMBL/GenBank/DDBJ databases">
        <title>Altererythrobacter lutimaris sp. nov., a marine bacterium isolated from a tidal flat.</title>
        <authorList>
            <person name="Kim D."/>
            <person name="Yoo Y."/>
            <person name="Kim J.-J."/>
        </authorList>
    </citation>
    <scope>NUCLEOTIDE SEQUENCE [LARGE SCALE GENOMIC DNA]</scope>
    <source>
        <strain evidence="2 3">JGD-16</strain>
    </source>
</reference>
<proteinExistence type="predicted"/>
<comment type="caution">
    <text evidence="2">The sequence shown here is derived from an EMBL/GenBank/DDBJ whole genome shotgun (WGS) entry which is preliminary data.</text>
</comment>
<evidence type="ECO:0000313" key="2">
    <source>
        <dbReference type="EMBL" id="NVE95974.1"/>
    </source>
</evidence>
<dbReference type="AlphaFoldDB" id="A0A850H9H5"/>
<dbReference type="Proteomes" id="UP000546031">
    <property type="component" value="Unassembled WGS sequence"/>
</dbReference>
<organism evidence="2 3">
    <name type="scientific">Altererythrobacter lutimaris</name>
    <dbReference type="NCBI Taxonomy" id="2743979"/>
    <lineage>
        <taxon>Bacteria</taxon>
        <taxon>Pseudomonadati</taxon>
        <taxon>Pseudomonadota</taxon>
        <taxon>Alphaproteobacteria</taxon>
        <taxon>Sphingomonadales</taxon>
        <taxon>Erythrobacteraceae</taxon>
        <taxon>Altererythrobacter</taxon>
    </lineage>
</organism>